<accession>A0A2N9M6K1</accession>
<dbReference type="OrthoDB" id="116319at2"/>
<evidence type="ECO:0000313" key="4">
    <source>
        <dbReference type="Proteomes" id="UP000239735"/>
    </source>
</evidence>
<dbReference type="InterPro" id="IPR037293">
    <property type="entry name" value="Gal_Oxidase_central_sf"/>
</dbReference>
<dbReference type="SMART" id="SM00612">
    <property type="entry name" value="Kelch"/>
    <property type="match status" value="1"/>
</dbReference>
<dbReference type="SUPFAM" id="SSF117281">
    <property type="entry name" value="Kelch motif"/>
    <property type="match status" value="1"/>
</dbReference>
<gene>
    <name evidence="3" type="ORF">SBA5_830006</name>
</gene>
<proteinExistence type="predicted"/>
<keyword evidence="1" id="KW-0880">Kelch repeat</keyword>
<dbReference type="PANTHER" id="PTHR46344">
    <property type="entry name" value="OS02G0202900 PROTEIN"/>
    <property type="match status" value="1"/>
</dbReference>
<dbReference type="Pfam" id="PF01344">
    <property type="entry name" value="Kelch_1"/>
    <property type="match status" value="1"/>
</dbReference>
<evidence type="ECO:0000256" key="2">
    <source>
        <dbReference type="ARBA" id="ARBA00022737"/>
    </source>
</evidence>
<name>A0A2N9M6K1_9BACT</name>
<keyword evidence="2" id="KW-0677">Repeat</keyword>
<dbReference type="Proteomes" id="UP000239735">
    <property type="component" value="Unassembled WGS sequence"/>
</dbReference>
<dbReference type="Gene3D" id="2.130.10.80">
    <property type="entry name" value="Galactose oxidase/kelch, beta-propeller"/>
    <property type="match status" value="2"/>
</dbReference>
<dbReference type="EMBL" id="OKRB01000145">
    <property type="protein sequence ID" value="SPE31113.1"/>
    <property type="molecule type" value="Genomic_DNA"/>
</dbReference>
<reference evidence="4" key="1">
    <citation type="submission" date="2018-02" db="EMBL/GenBank/DDBJ databases">
        <authorList>
            <person name="Hausmann B."/>
        </authorList>
    </citation>
    <scope>NUCLEOTIDE SEQUENCE [LARGE SCALE GENOMIC DNA]</scope>
    <source>
        <strain evidence="4">Peat soil MAG SbA5</strain>
    </source>
</reference>
<dbReference type="InterPro" id="IPR006652">
    <property type="entry name" value="Kelch_1"/>
</dbReference>
<protein>
    <submittedName>
        <fullName evidence="3">Kelch domain protein</fullName>
    </submittedName>
</protein>
<evidence type="ECO:0000256" key="1">
    <source>
        <dbReference type="ARBA" id="ARBA00022441"/>
    </source>
</evidence>
<dbReference type="InterPro" id="IPR015915">
    <property type="entry name" value="Kelch-typ_b-propeller"/>
</dbReference>
<dbReference type="Gene3D" id="2.120.10.80">
    <property type="entry name" value="Kelch-type beta propeller"/>
    <property type="match status" value="1"/>
</dbReference>
<organism evidence="3 4">
    <name type="scientific">Candidatus Sulfuritelmatomonas gaucii</name>
    <dbReference type="NCBI Taxonomy" id="2043161"/>
    <lineage>
        <taxon>Bacteria</taxon>
        <taxon>Pseudomonadati</taxon>
        <taxon>Acidobacteriota</taxon>
        <taxon>Terriglobia</taxon>
        <taxon>Terriglobales</taxon>
        <taxon>Acidobacteriaceae</taxon>
        <taxon>Candidatus Sulfuritelmatomonas</taxon>
    </lineage>
</organism>
<evidence type="ECO:0000313" key="3">
    <source>
        <dbReference type="EMBL" id="SPE31113.1"/>
    </source>
</evidence>
<dbReference type="AlphaFoldDB" id="A0A2N9M6K1"/>
<sequence>MKGIHLVFAICPDGLVKPPGRRKCKSRSNAPSFAAAARRLGVKSLTVFASFAVALLSGCGGTWPGTHSIAPTPPSEPPITTTGSSNFVAVGNMNVARADHVAVLLPNGKVLIAGGVSVAYPVEQPLASAEVYDPSTHSFAPTGSMNVPRSSPGAVLLANGKVLVVGGAQDLSAEIYDPSTGTFTSAGNMVSADAADPPSIFDFRLPTLLQDGRVLVQGVNAEIYDPATGVFSLTAAYADADPLWLTSTLLQDGRVLLTGWCARSCESGATELYDPRTSTFSLASQFAQEGNVNTATLLTNGKVLFVGSDESDLPADAELFDPAAGTVDSIGKTVGPHEYSAALRLSNGSVLITGSVLAGGSGNAEADLYDPSTGMAAVAGNMTVGRHSHTATLLPDGTVLIAGGHTTWPDSTNTAEIYKP</sequence>
<dbReference type="PANTHER" id="PTHR46344:SF27">
    <property type="entry name" value="KELCH REPEAT SUPERFAMILY PROTEIN"/>
    <property type="match status" value="1"/>
</dbReference>